<dbReference type="GO" id="GO:0006865">
    <property type="term" value="P:amino acid transport"/>
    <property type="evidence" value="ECO:0007669"/>
    <property type="project" value="UniProtKB-KW"/>
</dbReference>
<dbReference type="InterPro" id="IPR003439">
    <property type="entry name" value="ABC_transporter-like_ATP-bd"/>
</dbReference>
<dbReference type="PANTHER" id="PTHR43869">
    <property type="entry name" value="GLYCINE BETAINE/PROLINE BETAINE TRANSPORT SYSTEM ATP-BINDING PROTEIN PROV"/>
    <property type="match status" value="1"/>
</dbReference>
<dbReference type="eggNOG" id="COG4175">
    <property type="taxonomic scope" value="Bacteria"/>
</dbReference>
<protein>
    <submittedName>
        <fullName evidence="10">Glycine betaine transport ATP-binding protein OpuAA</fullName>
        <ecNumber evidence="10">3.6.3.32</ecNumber>
    </submittedName>
</protein>
<dbReference type="AlphaFoldDB" id="U2DXZ3"/>
<dbReference type="STRING" id="1033810.HLPCO_000751"/>
<keyword evidence="2" id="KW-0813">Transport</keyword>
<evidence type="ECO:0000256" key="5">
    <source>
        <dbReference type="ARBA" id="ARBA00022970"/>
    </source>
</evidence>
<proteinExistence type="inferred from homology"/>
<dbReference type="NCBIfam" id="TIGR01186">
    <property type="entry name" value="proV"/>
    <property type="match status" value="1"/>
</dbReference>
<evidence type="ECO:0000256" key="4">
    <source>
        <dbReference type="ARBA" id="ARBA00022840"/>
    </source>
</evidence>
<dbReference type="InterPro" id="IPR051921">
    <property type="entry name" value="ABC_osmolyte_uptake_ATP-bind"/>
</dbReference>
<comment type="caution">
    <text evidence="10">The sequence shown here is derived from an EMBL/GenBank/DDBJ whole genome shotgun (WGS) entry which is preliminary data.</text>
</comment>
<dbReference type="RefSeq" id="WP_008826857.1">
    <property type="nucleotide sequence ID" value="NZ_AFNU02000002.1"/>
</dbReference>
<dbReference type="Gene3D" id="3.40.50.300">
    <property type="entry name" value="P-loop containing nucleotide triphosphate hydrolases"/>
    <property type="match status" value="1"/>
</dbReference>
<evidence type="ECO:0000256" key="3">
    <source>
        <dbReference type="ARBA" id="ARBA00022741"/>
    </source>
</evidence>
<dbReference type="SMART" id="SM00382">
    <property type="entry name" value="AAA"/>
    <property type="match status" value="1"/>
</dbReference>
<dbReference type="InterPro" id="IPR017871">
    <property type="entry name" value="ABC_transporter-like_CS"/>
</dbReference>
<evidence type="ECO:0000256" key="2">
    <source>
        <dbReference type="ARBA" id="ARBA00022448"/>
    </source>
</evidence>
<name>U2DXZ3_9MOLU</name>
<dbReference type="Proteomes" id="UP000005707">
    <property type="component" value="Unassembled WGS sequence"/>
</dbReference>
<reference evidence="10 11" key="1">
    <citation type="journal article" date="2011" name="J. Bacteriol.">
        <title>Genome sequence of Haloplasma contractile, an unusual contractile bacterium from a deep-sea anoxic brine lake.</title>
        <authorList>
            <person name="Antunes A."/>
            <person name="Alam I."/>
            <person name="El Dorry H."/>
            <person name="Siam R."/>
            <person name="Robertson A."/>
            <person name="Bajic V.B."/>
            <person name="Stingl U."/>
        </authorList>
    </citation>
    <scope>NUCLEOTIDE SEQUENCE [LARGE SCALE GENOMIC DNA]</scope>
    <source>
        <strain evidence="10 11">SSD-17B</strain>
    </source>
</reference>
<evidence type="ECO:0000313" key="10">
    <source>
        <dbReference type="EMBL" id="ERJ13132.1"/>
    </source>
</evidence>
<dbReference type="Gene3D" id="3.10.580.10">
    <property type="entry name" value="CBS-domain"/>
    <property type="match status" value="1"/>
</dbReference>
<dbReference type="InterPro" id="IPR027417">
    <property type="entry name" value="P-loop_NTPase"/>
</dbReference>
<keyword evidence="6 7" id="KW-0129">CBS domain</keyword>
<feature type="domain" description="CBS" evidence="9">
    <location>
        <begin position="282"/>
        <end position="338"/>
    </location>
</feature>
<evidence type="ECO:0000259" key="9">
    <source>
        <dbReference type="PROSITE" id="PS51371"/>
    </source>
</evidence>
<dbReference type="Pfam" id="PF00571">
    <property type="entry name" value="CBS"/>
    <property type="match status" value="2"/>
</dbReference>
<dbReference type="SUPFAM" id="SSF54631">
    <property type="entry name" value="CBS-domain pair"/>
    <property type="match status" value="1"/>
</dbReference>
<dbReference type="PROSITE" id="PS50893">
    <property type="entry name" value="ABC_TRANSPORTER_2"/>
    <property type="match status" value="1"/>
</dbReference>
<dbReference type="PROSITE" id="PS51371">
    <property type="entry name" value="CBS"/>
    <property type="match status" value="1"/>
</dbReference>
<keyword evidence="5" id="KW-0029">Amino-acid transport</keyword>
<evidence type="ECO:0000259" key="8">
    <source>
        <dbReference type="PROSITE" id="PS50893"/>
    </source>
</evidence>
<keyword evidence="4 10" id="KW-0067">ATP-binding</keyword>
<accession>U2DXZ3</accession>
<dbReference type="InParanoid" id="U2DXZ3"/>
<evidence type="ECO:0000256" key="7">
    <source>
        <dbReference type="PROSITE-ProRule" id="PRU00703"/>
    </source>
</evidence>
<dbReference type="Pfam" id="PF00005">
    <property type="entry name" value="ABC_tran"/>
    <property type="match status" value="1"/>
</dbReference>
<keyword evidence="3" id="KW-0547">Nucleotide-binding</keyword>
<dbReference type="EC" id="3.6.3.32" evidence="10"/>
<organism evidence="10 11">
    <name type="scientific">Haloplasma contractile SSD-17B</name>
    <dbReference type="NCBI Taxonomy" id="1033810"/>
    <lineage>
        <taxon>Bacteria</taxon>
        <taxon>Bacillati</taxon>
        <taxon>Mycoplasmatota</taxon>
        <taxon>Mollicutes</taxon>
        <taxon>Haloplasmatales</taxon>
        <taxon>Haloplasmataceae</taxon>
        <taxon>Haloplasma</taxon>
    </lineage>
</organism>
<dbReference type="GO" id="GO:0031460">
    <property type="term" value="P:glycine betaine transport"/>
    <property type="evidence" value="ECO:0007669"/>
    <property type="project" value="InterPro"/>
</dbReference>
<dbReference type="SUPFAM" id="SSF52540">
    <property type="entry name" value="P-loop containing nucleoside triphosphate hydrolases"/>
    <property type="match status" value="1"/>
</dbReference>
<reference evidence="10 11" key="2">
    <citation type="journal article" date="2013" name="PLoS ONE">
        <title>INDIGO - INtegrated Data Warehouse of MIcrobial GenOmes with Examples from the Red Sea Extremophiles.</title>
        <authorList>
            <person name="Alam I."/>
            <person name="Antunes A."/>
            <person name="Kamau A.A."/>
            <person name="Ba Alawi W."/>
            <person name="Kalkatawi M."/>
            <person name="Stingl U."/>
            <person name="Bajic V.B."/>
        </authorList>
    </citation>
    <scope>NUCLEOTIDE SEQUENCE [LARGE SCALE GENOMIC DNA]</scope>
    <source>
        <strain evidence="10 11">SSD-17B</strain>
    </source>
</reference>
<dbReference type="InterPro" id="IPR000644">
    <property type="entry name" value="CBS_dom"/>
</dbReference>
<dbReference type="OrthoDB" id="9802264at2"/>
<sequence>MAKGIELKDLSVIFGKPRQREVALDMLAEDYSSAEIREETGATVAVRNVSFDIKESELFVIVGLSGSGKSSLIRTLNLLNKPATGTIKVGGKELSELTSEELREYRRTDVSMVFQHFGLLSHRTVLKNVEYPLEVQGIDSKTCRAKALDAIEKVGLKGWEHQLPNQLSGGMKQRVGIARALTNEPEILLMDEPYSALDPLIRREMQTELLNLEDDMDQTIVFITHDMNEAFKIGDRIALMKDGEIVQLGAPNEFFENPANDYVRNFIADVDKTQILKVRNVMRKPDYIAKANDTVVNTIKNLKDHDLEFCFVTDENNKYLGYVSLEYIQASDAKNISSVIKKDHFTINRNAYLKEIWTLLNESNYDVAVVDVKGRLRGVLDHSEITQVLAK</sequence>
<dbReference type="EMBL" id="AFNU02000002">
    <property type="protein sequence ID" value="ERJ13132.1"/>
    <property type="molecule type" value="Genomic_DNA"/>
</dbReference>
<gene>
    <name evidence="10" type="primary">opuAA</name>
    <name evidence="10" type="ORF">HLPCO_000751</name>
</gene>
<dbReference type="InterPro" id="IPR005892">
    <property type="entry name" value="Gly-betaine_transp_ATP-bd"/>
</dbReference>
<evidence type="ECO:0000313" key="11">
    <source>
        <dbReference type="Proteomes" id="UP000005707"/>
    </source>
</evidence>
<dbReference type="GO" id="GO:0005524">
    <property type="term" value="F:ATP binding"/>
    <property type="evidence" value="ECO:0007669"/>
    <property type="project" value="UniProtKB-KW"/>
</dbReference>
<comment type="similarity">
    <text evidence="1">Belongs to the ABC transporter superfamily.</text>
</comment>
<dbReference type="InterPro" id="IPR003593">
    <property type="entry name" value="AAA+_ATPase"/>
</dbReference>
<dbReference type="GO" id="GO:0016020">
    <property type="term" value="C:membrane"/>
    <property type="evidence" value="ECO:0007669"/>
    <property type="project" value="InterPro"/>
</dbReference>
<dbReference type="GO" id="GO:0006970">
    <property type="term" value="P:response to osmotic stress"/>
    <property type="evidence" value="ECO:0007669"/>
    <property type="project" value="UniProtKB-ARBA"/>
</dbReference>
<evidence type="ECO:0000256" key="1">
    <source>
        <dbReference type="ARBA" id="ARBA00005417"/>
    </source>
</evidence>
<dbReference type="PANTHER" id="PTHR43869:SF1">
    <property type="entry name" value="GLYCINE BETAINE_PROLINE BETAINE TRANSPORT SYSTEM ATP-BINDING PROTEIN PROV"/>
    <property type="match status" value="1"/>
</dbReference>
<dbReference type="InterPro" id="IPR046342">
    <property type="entry name" value="CBS_dom_sf"/>
</dbReference>
<keyword evidence="11" id="KW-1185">Reference proteome</keyword>
<dbReference type="PROSITE" id="PS00211">
    <property type="entry name" value="ABC_TRANSPORTER_1"/>
    <property type="match status" value="1"/>
</dbReference>
<dbReference type="FunFam" id="3.40.50.300:FF:000201">
    <property type="entry name" value="Glycine betaine/L-proline ABC transporter ATP-binding protein"/>
    <property type="match status" value="1"/>
</dbReference>
<feature type="domain" description="ABC transporter" evidence="8">
    <location>
        <begin position="26"/>
        <end position="267"/>
    </location>
</feature>
<evidence type="ECO:0000256" key="6">
    <source>
        <dbReference type="ARBA" id="ARBA00023122"/>
    </source>
</evidence>
<keyword evidence="10" id="KW-0378">Hydrolase</keyword>
<dbReference type="GO" id="GO:0016887">
    <property type="term" value="F:ATP hydrolysis activity"/>
    <property type="evidence" value="ECO:0007669"/>
    <property type="project" value="InterPro"/>
</dbReference>